<feature type="compositionally biased region" description="Low complexity" evidence="1">
    <location>
        <begin position="269"/>
        <end position="286"/>
    </location>
</feature>
<dbReference type="BioGRID-ORCS" id="42445">
    <property type="hits" value="0 hits in 3 CRISPR screens"/>
</dbReference>
<feature type="compositionally biased region" description="Polar residues" evidence="1">
    <location>
        <begin position="772"/>
        <end position="782"/>
    </location>
</feature>
<dbReference type="SMR" id="T2FFJ5"/>
<feature type="region of interest" description="Disordered" evidence="1">
    <location>
        <begin position="408"/>
        <end position="504"/>
    </location>
</feature>
<dbReference type="OrthoDB" id="8122370at2759"/>
<accession>T2FFJ5</accession>
<feature type="region of interest" description="Disordered" evidence="1">
    <location>
        <begin position="14"/>
        <end position="75"/>
    </location>
</feature>
<feature type="region of interest" description="Disordered" evidence="1">
    <location>
        <begin position="340"/>
        <end position="368"/>
    </location>
</feature>
<feature type="compositionally biased region" description="Low complexity" evidence="1">
    <location>
        <begin position="1023"/>
        <end position="1055"/>
    </location>
</feature>
<dbReference type="KEGG" id="dme:Dmel_CG5460"/>
<feature type="compositionally biased region" description="Low complexity" evidence="1">
    <location>
        <begin position="115"/>
        <end position="130"/>
    </location>
</feature>
<dbReference type="Bgee" id="FBgn0001169">
    <property type="expression patterns" value="Expressed in spermatogonium in testis and 233 other cell types or tissues"/>
</dbReference>
<organism evidence="2">
    <name type="scientific">Drosophila melanogaster</name>
    <name type="common">Fruit fly</name>
    <dbReference type="NCBI Taxonomy" id="7227"/>
    <lineage>
        <taxon>Eukaryota</taxon>
        <taxon>Metazoa</taxon>
        <taxon>Ecdysozoa</taxon>
        <taxon>Arthropoda</taxon>
        <taxon>Hexapoda</taxon>
        <taxon>Insecta</taxon>
        <taxon>Pterygota</taxon>
        <taxon>Neoptera</taxon>
        <taxon>Endopterygota</taxon>
        <taxon>Diptera</taxon>
        <taxon>Brachycera</taxon>
        <taxon>Muscomorpha</taxon>
        <taxon>Ephydroidea</taxon>
        <taxon>Drosophilidae</taxon>
        <taxon>Drosophila</taxon>
        <taxon>Sophophora</taxon>
    </lineage>
</organism>
<feature type="compositionally biased region" description="Basic and acidic residues" evidence="1">
    <location>
        <begin position="449"/>
        <end position="459"/>
    </location>
</feature>
<sequence>MALLNDVTSVAECNRQTTMTDEHKSNINSNSSHSSNNNNNGSSSNNDNNSNDDAASSSNSKNNNTSNESSHSNNNTSSIIAEAAAKFLLKNGLNGSSSTSYPPLPPPLPANLSRTTTPTTTTTPSSSSSTASNGFLPHAKTPKSSSIMAASAAVAASVVGATASKPTIDVLGGVLDYSSLGGAATGSLPTTAVVAAAAGTAKIGKGSNSGGSFDMGRTPISTHGNNSWGGYGGRLQFFKDGKFILELARSKDGDKSGWVSVTRKTFRPPSAATSATVTPTSAVTTAYPKNENSTSLSFSDDNSSIQSSPWQRDQPWKQSRPRRGISKELSLFFHRPRNSTLGRAALRTAARKRRRPHEPLTTSEDQQPIFATAIKAENGDDTLKAEAAEAVEIENVAVADTTTNEIKIEKPDTIKGEDDAERLEKEPKKAVSDDSESKEASPGQQVEPQPKDETVDVEMKMNTSEDEEPMTELPRITNAVNGDLNGDLKASIGKPKSKPKPKAKLSSIIQKLIDSVPARLEQMSKTSAVIASTTTSSDRIGGGLSHALTHKVSPPSSATAAGRLVEYHTQHVSPRKRILREFEKVSLEDNGCVNNGSGGASSGGAGGKRSRAKGTSTSSPAGKASPMNLAPPQGKPSPSPGSSSSSTSPATLSTQPTRLNSSYSIHSLLGGSSGSGSSSFSSSGKKCGDHPAAIISNVHHPQHSMYQPSSSSYPRALLTSPKSPDVSGSNGGGGKSPSHTGTKKRSPPYSAGSPVDYGHSFYRDPYAGAGRPSTSGSASQDLSPPRSSPASPATTPRTVPKKTASIRREFASPSASSSSCPSPGDRSASPPERRHMQQQPHLQRSSPLHYYMYPPPPQVNGNGSAGSPTSAPPTSNSSAAAVAAAAAAAAAYIPSPSIYNPYISTLAALRHNPLWMHHYQTGASPLLSPHPQPGGSAAAAAAAAAARLSPQSAYHAFAYNGVGAAVAAAAAAAAFGQPAPSPHTHPHLAHPHQHPHPAALTTHHSPAHLATPKLTDSSTDQMSATSSHRTASTSPSSSSASASSSAATSGASSSAMFHTSSLRNEQSSDLPLNLSKH</sequence>
<name>T2FFJ5_DROME</name>
<evidence type="ECO:0000256" key="1">
    <source>
        <dbReference type="SAM" id="MobiDB-lite"/>
    </source>
</evidence>
<dbReference type="OMA" id="MHHYQAG"/>
<dbReference type="EMBL" id="BT150272">
    <property type="protein sequence ID" value="AGV77174.1"/>
    <property type="molecule type" value="mRNA"/>
</dbReference>
<reference evidence="2" key="1">
    <citation type="submission" date="2013-09" db="EMBL/GenBank/DDBJ databases">
        <authorList>
            <person name="Carlson J."/>
            <person name="Booth B."/>
            <person name="Frise E."/>
            <person name="Park S."/>
            <person name="Wan K."/>
            <person name="Yu C."/>
            <person name="Celniker S."/>
        </authorList>
    </citation>
    <scope>NUCLEOTIDE SEQUENCE</scope>
</reference>
<feature type="compositionally biased region" description="Low complexity" evidence="1">
    <location>
        <begin position="811"/>
        <end position="829"/>
    </location>
</feature>
<dbReference type="AlphaFoldDB" id="T2FFJ5"/>
<dbReference type="PhylomeDB" id="T2FFJ5"/>
<evidence type="ECO:0000313" key="2">
    <source>
        <dbReference type="EMBL" id="AGV77174.1"/>
    </source>
</evidence>
<dbReference type="HOGENOM" id="CLU_282042_0_0_1"/>
<dbReference type="ExpressionAtlas" id="T2FFJ5">
    <property type="expression patterns" value="baseline and differential"/>
</dbReference>
<feature type="region of interest" description="Disordered" evidence="1">
    <location>
        <begin position="97"/>
        <end position="141"/>
    </location>
</feature>
<proteinExistence type="evidence at transcript level"/>
<dbReference type="VEuPathDB" id="VectorBase:FBgn0001169"/>
<protein>
    <submittedName>
        <fullName evidence="2">FI21432p1</fullName>
    </submittedName>
</protein>
<feature type="compositionally biased region" description="Low complexity" evidence="1">
    <location>
        <begin position="865"/>
        <end position="876"/>
    </location>
</feature>
<gene>
    <name evidence="2" type="primary">H-RA</name>
</gene>
<feature type="compositionally biased region" description="Polar residues" evidence="1">
    <location>
        <begin position="704"/>
        <end position="713"/>
    </location>
</feature>
<feature type="compositionally biased region" description="Polar residues" evidence="1">
    <location>
        <begin position="837"/>
        <end position="846"/>
    </location>
</feature>
<feature type="compositionally biased region" description="Low complexity" evidence="1">
    <location>
        <begin position="996"/>
        <end position="1012"/>
    </location>
</feature>
<feature type="compositionally biased region" description="Low complexity" evidence="1">
    <location>
        <begin position="640"/>
        <end position="684"/>
    </location>
</feature>
<feature type="compositionally biased region" description="Low complexity" evidence="1">
    <location>
        <begin position="26"/>
        <end position="75"/>
    </location>
</feature>
<feature type="region of interest" description="Disordered" evidence="1">
    <location>
        <begin position="976"/>
        <end position="1077"/>
    </location>
</feature>
<feature type="region of interest" description="Disordered" evidence="1">
    <location>
        <begin position="533"/>
        <end position="876"/>
    </location>
</feature>
<feature type="compositionally biased region" description="Basic residues" evidence="1">
    <location>
        <begin position="984"/>
        <end position="995"/>
    </location>
</feature>
<feature type="compositionally biased region" description="Low complexity" evidence="1">
    <location>
        <begin position="783"/>
        <end position="798"/>
    </location>
</feature>
<feature type="region of interest" description="Disordered" evidence="1">
    <location>
        <begin position="269"/>
        <end position="322"/>
    </location>
</feature>
<feature type="compositionally biased region" description="Low complexity" evidence="1">
    <location>
        <begin position="293"/>
        <end position="308"/>
    </location>
</feature>
<feature type="compositionally biased region" description="Gly residues" evidence="1">
    <location>
        <begin position="596"/>
        <end position="607"/>
    </location>
</feature>
<feature type="compositionally biased region" description="Polar residues" evidence="1">
    <location>
        <begin position="1056"/>
        <end position="1070"/>
    </location>
</feature>
<feature type="compositionally biased region" description="Basic and acidic residues" evidence="1">
    <location>
        <begin position="408"/>
        <end position="439"/>
    </location>
</feature>